<name>A0A0U1P619_PHOLE</name>
<feature type="domain" description="Fe-containing alcohol dehydrogenase-like C-terminal" evidence="5">
    <location>
        <begin position="188"/>
        <end position="379"/>
    </location>
</feature>
<comment type="similarity">
    <text evidence="2">Belongs to the iron-containing alcohol dehydrogenase family.</text>
</comment>
<feature type="domain" description="Alcohol dehydrogenase iron-type/glycerol dehydrogenase GldA" evidence="4">
    <location>
        <begin position="8"/>
        <end position="174"/>
    </location>
</feature>
<gene>
    <name evidence="6" type="ORF">PLEI_1816</name>
</gene>
<evidence type="ECO:0000256" key="2">
    <source>
        <dbReference type="ARBA" id="ARBA00007358"/>
    </source>
</evidence>
<organism evidence="6 7">
    <name type="scientific">Photobacterium leiognathi lrivu.4.1</name>
    <dbReference type="NCBI Taxonomy" id="1248232"/>
    <lineage>
        <taxon>Bacteria</taxon>
        <taxon>Pseudomonadati</taxon>
        <taxon>Pseudomonadota</taxon>
        <taxon>Gammaproteobacteria</taxon>
        <taxon>Vibrionales</taxon>
        <taxon>Vibrionaceae</taxon>
        <taxon>Photobacterium</taxon>
    </lineage>
</organism>
<evidence type="ECO:0000256" key="3">
    <source>
        <dbReference type="ARBA" id="ARBA00023002"/>
    </source>
</evidence>
<dbReference type="eggNOG" id="COG1454">
    <property type="taxonomic scope" value="Bacteria"/>
</dbReference>
<dbReference type="Gene3D" id="1.20.1090.10">
    <property type="entry name" value="Dehydroquinate synthase-like - alpha domain"/>
    <property type="match status" value="1"/>
</dbReference>
<dbReference type="InterPro" id="IPR001670">
    <property type="entry name" value="ADH_Fe/GldA"/>
</dbReference>
<dbReference type="Gene3D" id="3.40.50.1970">
    <property type="match status" value="1"/>
</dbReference>
<sequence length="393" mass="42804">MFQFMTSTRIVFGEGALQESLSLLNQFGYCVLLVTGRDDERSKPLETYFKQQNMRYQRVAILGEPLIATVEELAVMGRKFRPDMIIGIGGGSVIDVAKSLAAMIPNQGCVYDYVDVVGRNVPLQVKPLPMIAIPTTAGTGAEVSKSAVLQSAQEQVKVNLSSLELFPDLAIIDPTLSYGMDPIISGYCGLDALTHLIEAYVCGEPNPLTDMICEEGIRRVSAALFTACLDDHLPSRSDMAFAAMLGGMARTNAKLGAAHGLASALSGRLKAPHGLITARLSPYVMRENINVALEVGRNDVLSRYRKVATLLTGNDIADIEQGIDWVVNAIDKLNLPTLSEFGLCNTLFEIVADDALRSHAIKGNPLPLTQLRLINILQQVCYCHRDTDELYIE</sequence>
<dbReference type="Pfam" id="PF00465">
    <property type="entry name" value="Fe-ADH"/>
    <property type="match status" value="1"/>
</dbReference>
<dbReference type="HOGENOM" id="CLU_007207_0_0_6"/>
<reference evidence="7" key="1">
    <citation type="submission" date="2012-12" db="EMBL/GenBank/DDBJ databases">
        <title>Genome Sequence of Photobacterium leiognathi lrivu.4.1.</title>
        <authorList>
            <person name="Urbanczyk H."/>
            <person name="Ogura Y."/>
            <person name="Hayashi T."/>
            <person name="Dunlap P.V."/>
        </authorList>
    </citation>
    <scope>NUCLEOTIDE SEQUENCE [LARGE SCALE GENOMIC DNA]</scope>
    <source>
        <strain evidence="7">lrivu.4.1</strain>
    </source>
</reference>
<dbReference type="InterPro" id="IPR039697">
    <property type="entry name" value="Alcohol_dehydrogenase_Fe"/>
</dbReference>
<comment type="cofactor">
    <cofactor evidence="1">
        <name>Fe cation</name>
        <dbReference type="ChEBI" id="CHEBI:24875"/>
    </cofactor>
</comment>
<dbReference type="FunFam" id="3.40.50.1970:FF:000003">
    <property type="entry name" value="Alcohol dehydrogenase, iron-containing"/>
    <property type="match status" value="1"/>
</dbReference>
<dbReference type="InterPro" id="IPR056798">
    <property type="entry name" value="ADH_Fe_C"/>
</dbReference>
<keyword evidence="3" id="KW-0560">Oxidoreductase</keyword>
<dbReference type="Proteomes" id="UP000030675">
    <property type="component" value="Unassembled WGS sequence"/>
</dbReference>
<protein>
    <submittedName>
        <fullName evidence="6">Putative iron-containing alcohol dehydrogenase</fullName>
    </submittedName>
</protein>
<dbReference type="PANTHER" id="PTHR11496:SF102">
    <property type="entry name" value="ALCOHOL DEHYDROGENASE 4"/>
    <property type="match status" value="1"/>
</dbReference>
<dbReference type="RefSeq" id="WP_023932765.1">
    <property type="nucleotide sequence ID" value="NZ_DF196819.1"/>
</dbReference>
<dbReference type="GO" id="GO:0004022">
    <property type="term" value="F:alcohol dehydrogenase (NAD+) activity"/>
    <property type="evidence" value="ECO:0007669"/>
    <property type="project" value="TreeGrafter"/>
</dbReference>
<dbReference type="SUPFAM" id="SSF56796">
    <property type="entry name" value="Dehydroquinate synthase-like"/>
    <property type="match status" value="1"/>
</dbReference>
<accession>A0A0U1P619</accession>
<evidence type="ECO:0000256" key="1">
    <source>
        <dbReference type="ARBA" id="ARBA00001962"/>
    </source>
</evidence>
<dbReference type="CDD" id="cd08183">
    <property type="entry name" value="Fe-ADH-like"/>
    <property type="match status" value="1"/>
</dbReference>
<evidence type="ECO:0000259" key="5">
    <source>
        <dbReference type="Pfam" id="PF25137"/>
    </source>
</evidence>
<dbReference type="AlphaFoldDB" id="A0A0U1P619"/>
<evidence type="ECO:0000313" key="6">
    <source>
        <dbReference type="EMBL" id="GAD30161.1"/>
    </source>
</evidence>
<dbReference type="PANTHER" id="PTHR11496">
    <property type="entry name" value="ALCOHOL DEHYDROGENASE"/>
    <property type="match status" value="1"/>
</dbReference>
<dbReference type="EMBL" id="DF196819">
    <property type="protein sequence ID" value="GAD30161.1"/>
    <property type="molecule type" value="Genomic_DNA"/>
</dbReference>
<evidence type="ECO:0000259" key="4">
    <source>
        <dbReference type="Pfam" id="PF00465"/>
    </source>
</evidence>
<dbReference type="GO" id="GO:0046872">
    <property type="term" value="F:metal ion binding"/>
    <property type="evidence" value="ECO:0007669"/>
    <property type="project" value="InterPro"/>
</dbReference>
<dbReference type="Pfam" id="PF25137">
    <property type="entry name" value="ADH_Fe_C"/>
    <property type="match status" value="1"/>
</dbReference>
<proteinExistence type="inferred from homology"/>
<evidence type="ECO:0000313" key="7">
    <source>
        <dbReference type="Proteomes" id="UP000030675"/>
    </source>
</evidence>